<gene>
    <name evidence="2" type="ORF">Thpro_020011</name>
</gene>
<dbReference type="RefSeq" id="WP_052064100.1">
    <property type="nucleotide sequence ID" value="NZ_JQSG02000001.1"/>
</dbReference>
<dbReference type="EMBL" id="JQSG02000001">
    <property type="protein sequence ID" value="OBS10295.1"/>
    <property type="molecule type" value="Genomic_DNA"/>
</dbReference>
<evidence type="ECO:0000313" key="3">
    <source>
        <dbReference type="Proteomes" id="UP000029273"/>
    </source>
</evidence>
<reference evidence="2 3" key="1">
    <citation type="journal article" date="2014" name="Genome Announc.">
        <title>Draft Genome Sequence of the Iron-Oxidizing, Acidophilic, and Halotolerant 'Thiobacillus prosperus' Type Strain DSM 5130.</title>
        <authorList>
            <person name="Ossandon F.J."/>
            <person name="Cardenas J.P."/>
            <person name="Corbett M."/>
            <person name="Quatrini R."/>
            <person name="Holmes D.S."/>
            <person name="Watkin E."/>
        </authorList>
    </citation>
    <scope>NUCLEOTIDE SEQUENCE [LARGE SCALE GENOMIC DNA]</scope>
    <source>
        <strain evidence="2 3">DSM 5130</strain>
    </source>
</reference>
<dbReference type="Pfam" id="PF12974">
    <property type="entry name" value="Phosphonate-bd"/>
    <property type="match status" value="1"/>
</dbReference>
<evidence type="ECO:0008006" key="4">
    <source>
        <dbReference type="Google" id="ProtNLM"/>
    </source>
</evidence>
<evidence type="ECO:0000256" key="1">
    <source>
        <dbReference type="SAM" id="SignalP"/>
    </source>
</evidence>
<dbReference type="PANTHER" id="PTHR35841">
    <property type="entry name" value="PHOSPHONATES-BINDING PERIPLASMIC PROTEIN"/>
    <property type="match status" value="1"/>
</dbReference>
<dbReference type="AlphaFoldDB" id="A0A1A6C6X2"/>
<organism evidence="2 3">
    <name type="scientific">Acidihalobacter prosperus</name>
    <dbReference type="NCBI Taxonomy" id="160660"/>
    <lineage>
        <taxon>Bacteria</taxon>
        <taxon>Pseudomonadati</taxon>
        <taxon>Pseudomonadota</taxon>
        <taxon>Gammaproteobacteria</taxon>
        <taxon>Chromatiales</taxon>
        <taxon>Ectothiorhodospiraceae</taxon>
        <taxon>Acidihalobacter</taxon>
    </lineage>
</organism>
<dbReference type="Proteomes" id="UP000029273">
    <property type="component" value="Unassembled WGS sequence"/>
</dbReference>
<comment type="caution">
    <text evidence="2">The sequence shown here is derived from an EMBL/GenBank/DDBJ whole genome shotgun (WGS) entry which is preliminary data.</text>
</comment>
<proteinExistence type="predicted"/>
<sequence length="291" mass="32338">MASPFRRWRPWLLLAALAGLWTTPAHADEGHPPDGPAPPVYSFAVVPQFTPERIQRTWRPLLAAVEQRSGVHLRLEVPRNIPEFERHLYAGAYDFAYMNPYHLIVAHRLQGYRPLVADISRRMHGIVVVRRNGPIDSIEALADRRVAFPAPHAFAATLLVRAQLHRRFGITVRPWYVVNHSSVYLDVALGLAPAGGGVLATLQLQPETVQQRLRVLYRTPGAPTHPIAVSPHVPEPVVRRVTQALLDLANSAEGQALLAAVPIRQVGRVEFSRYKPLESLGLDAYAKAEAP</sequence>
<keyword evidence="1" id="KW-0732">Signal</keyword>
<dbReference type="Gene3D" id="3.40.190.10">
    <property type="entry name" value="Periplasmic binding protein-like II"/>
    <property type="match status" value="2"/>
</dbReference>
<dbReference type="SUPFAM" id="SSF53850">
    <property type="entry name" value="Periplasmic binding protein-like II"/>
    <property type="match status" value="1"/>
</dbReference>
<feature type="signal peptide" evidence="1">
    <location>
        <begin position="1"/>
        <end position="27"/>
    </location>
</feature>
<keyword evidence="3" id="KW-1185">Reference proteome</keyword>
<accession>A0A1A6C6X2</accession>
<protein>
    <recommendedName>
        <fullName evidence="4">Phosphate ABC transporter</fullName>
    </recommendedName>
</protein>
<feature type="chain" id="PRO_5008343273" description="Phosphate ABC transporter" evidence="1">
    <location>
        <begin position="28"/>
        <end position="291"/>
    </location>
</feature>
<name>A0A1A6C6X2_9GAMM</name>
<evidence type="ECO:0000313" key="2">
    <source>
        <dbReference type="EMBL" id="OBS10295.1"/>
    </source>
</evidence>
<dbReference type="PANTHER" id="PTHR35841:SF1">
    <property type="entry name" value="PHOSPHONATES-BINDING PERIPLASMIC PROTEIN"/>
    <property type="match status" value="1"/>
</dbReference>
<dbReference type="OrthoDB" id="5343002at2"/>